<evidence type="ECO:0000256" key="2">
    <source>
        <dbReference type="SAM" id="SignalP"/>
    </source>
</evidence>
<evidence type="ECO:0000313" key="3">
    <source>
        <dbReference type="EMBL" id="MBB3036504.1"/>
    </source>
</evidence>
<keyword evidence="1" id="KW-0175">Coiled coil</keyword>
<feature type="coiled-coil region" evidence="1">
    <location>
        <begin position="134"/>
        <end position="161"/>
    </location>
</feature>
<evidence type="ECO:0000313" key="4">
    <source>
        <dbReference type="Proteomes" id="UP000567922"/>
    </source>
</evidence>
<gene>
    <name evidence="3" type="ORF">FHU29_000938</name>
</gene>
<dbReference type="EMBL" id="JACHWS010000001">
    <property type="protein sequence ID" value="MBB3036504.1"/>
    <property type="molecule type" value="Genomic_DNA"/>
</dbReference>
<dbReference type="OrthoDB" id="9835353at2"/>
<feature type="chain" id="PRO_5039182970" evidence="2">
    <location>
        <begin position="27"/>
        <end position="181"/>
    </location>
</feature>
<proteinExistence type="predicted"/>
<dbReference type="RefSeq" id="WP_064441615.1">
    <property type="nucleotide sequence ID" value="NZ_BDDI01000015.1"/>
</dbReference>
<dbReference type="Proteomes" id="UP000567922">
    <property type="component" value="Unassembled WGS sequence"/>
</dbReference>
<feature type="signal peptide" evidence="2">
    <location>
        <begin position="1"/>
        <end position="26"/>
    </location>
</feature>
<reference evidence="3 4" key="1">
    <citation type="submission" date="2020-08" db="EMBL/GenBank/DDBJ databases">
        <title>Sequencing the genomes of 1000 actinobacteria strains.</title>
        <authorList>
            <person name="Klenk H.-P."/>
        </authorList>
    </citation>
    <scope>NUCLEOTIDE SEQUENCE [LARGE SCALE GENOMIC DNA]</scope>
    <source>
        <strain evidence="3 4">DSM 45258</strain>
    </source>
</reference>
<dbReference type="AlphaFoldDB" id="A0A839RK00"/>
<keyword evidence="4" id="KW-1185">Reference proteome</keyword>
<evidence type="ECO:0000256" key="1">
    <source>
        <dbReference type="SAM" id="Coils"/>
    </source>
</evidence>
<comment type="caution">
    <text evidence="3">The sequence shown here is derived from an EMBL/GenBank/DDBJ whole genome shotgun (WGS) entry which is preliminary data.</text>
</comment>
<name>A0A839RK00_9ACTN</name>
<sequence length="181" mass="19916">MTFAPTIKRTATAATLAAATSIAIFAGGTAASADIISGNAAATVDGHYITIYFSDVVSDYQYATEITCQVFVNPSNGNPFSQLVDIDIPSKSGSTVIQGQPGYTYYFTASCTDTYDFLAIPVYPNPVTIAEYHEDDYAADYDEYQDEHAEEEKKKHHNRRNWMSNREGSSYARNVLDRIFG</sequence>
<organism evidence="3 4">
    <name type="scientific">Hoyosella altamirensis</name>
    <dbReference type="NCBI Taxonomy" id="616997"/>
    <lineage>
        <taxon>Bacteria</taxon>
        <taxon>Bacillati</taxon>
        <taxon>Actinomycetota</taxon>
        <taxon>Actinomycetes</taxon>
        <taxon>Mycobacteriales</taxon>
        <taxon>Hoyosellaceae</taxon>
        <taxon>Hoyosella</taxon>
    </lineage>
</organism>
<accession>A0A839RK00</accession>
<keyword evidence="2" id="KW-0732">Signal</keyword>
<protein>
    <submittedName>
        <fullName evidence="3">Uncharacterized protein</fullName>
    </submittedName>
</protein>